<dbReference type="Pfam" id="PF22863">
    <property type="entry name" value="TraI_middle"/>
    <property type="match status" value="1"/>
</dbReference>
<sequence>MIAKKIPMKTVSKSSFSRLVNYISDTQNKNNRIDNIRITNCTSDNIEWAKLEIQATQNKNTRSESDKTYHLLLSFPTGEFLEHKKLYEIEDRFCNALGYGDHQRISAIHNDTDNLHIHIAINKINPKSFNIHEPFNDYKILSSVCSLVENEYDLIATNHIGSKTISQNKVQDMERFSGLESLVSWIRRECLDDIFRSSNWEELHKVLNESNLYIRLKGNGFVIGDKESNLEVKASTISRDLSKPNLEKKFGEFICNRKEFLGKTNKKYKKEPVFKGKIDTTDLFLSYKNERNNFNAKRKQSFFKLKNDHQNKILKAKNNAQIKRNIIRGLSKGISKRVAYAATSYDLKKRIKNINDEYRREREALYKSTKPLVWNDWLKKEALAGNEKAAKVLQQQNFRKSKFSIWGNDNNVIVDIDKKVESVTRRGSFILKKSGIRDVGKRIDITRKSDDETILEALKLAQSKYGTLLNIEGDELFKQQIVKVAAKAKLSIQFNDIGMERHRQILIKEQINNDRQRLFRNSWNGDSRSRAYSRANSTDGNGCSNGIRTAPSRNESRCTESNSRKFKQYERGLFAQSNISQFTERAPTEEVHSMSGLSCGNVASLEQRNKVLLQSNAHNYMDRKSTSRDDGMRWAAYINGLDQDKKDAILTYVSERNSKRNNLKQVFDISKHLVYNNSINGDVKFMGVRKVNNQNLILLQKSGDDNVYVKAAAYGELSKLKKAGLQSIINLDSEGKISLKDAKNSKQRRNKK</sequence>
<evidence type="ECO:0000313" key="8">
    <source>
        <dbReference type="Proteomes" id="UP000255417"/>
    </source>
</evidence>
<protein>
    <submittedName>
        <fullName evidence="6">Conjugal transfer relaxase TraI</fullName>
    </submittedName>
</protein>
<dbReference type="EMBL" id="UGTA01000002">
    <property type="protein sequence ID" value="SUB76425.1"/>
    <property type="molecule type" value="Genomic_DNA"/>
</dbReference>
<gene>
    <name evidence="6" type="primary">traI_1</name>
    <name evidence="7" type="synonym">traI_2</name>
    <name evidence="6" type="ORF">NCTC12872_02011</name>
    <name evidence="7" type="ORF">NCTC12872_02054</name>
</gene>
<dbReference type="AlphaFoldDB" id="A0A379DGH7"/>
<dbReference type="InterPro" id="IPR054462">
    <property type="entry name" value="TraI_M"/>
</dbReference>
<feature type="domain" description="MobA/VirD2-like nuclease" evidence="2">
    <location>
        <begin position="22"/>
        <end position="154"/>
    </location>
</feature>
<evidence type="ECO:0000259" key="2">
    <source>
        <dbReference type="Pfam" id="PF03432"/>
    </source>
</evidence>
<name>A0A379DGH7_9PAST</name>
<dbReference type="RefSeq" id="WP_115316465.1">
    <property type="nucleotide sequence ID" value="NZ_LWIF01000002.1"/>
</dbReference>
<accession>A0A379DGH7</accession>
<evidence type="ECO:0000259" key="5">
    <source>
        <dbReference type="Pfam" id="PF22863"/>
    </source>
</evidence>
<dbReference type="InterPro" id="IPR049751">
    <property type="entry name" value="TraI/MobA_relaxases"/>
</dbReference>
<feature type="domain" description="Large polyvalent protein-associated" evidence="3">
    <location>
        <begin position="422"/>
        <end position="504"/>
    </location>
</feature>
<dbReference type="EMBL" id="UGTA01000002">
    <property type="protein sequence ID" value="SUB76383.1"/>
    <property type="molecule type" value="Genomic_DNA"/>
</dbReference>
<dbReference type="OrthoDB" id="279005at2"/>
<dbReference type="InterPro" id="IPR005094">
    <property type="entry name" value="Endonuclease_MobA/VirD2"/>
</dbReference>
<dbReference type="Proteomes" id="UP000255417">
    <property type="component" value="Unassembled WGS sequence"/>
</dbReference>
<organism evidence="6 8">
    <name type="scientific">Phocoenobacter uteri</name>
    <dbReference type="NCBI Taxonomy" id="146806"/>
    <lineage>
        <taxon>Bacteria</taxon>
        <taxon>Pseudomonadati</taxon>
        <taxon>Pseudomonadota</taxon>
        <taxon>Gammaproteobacteria</taxon>
        <taxon>Pasteurellales</taxon>
        <taxon>Pasteurellaceae</taxon>
        <taxon>Phocoenobacter</taxon>
    </lineage>
</organism>
<evidence type="ECO:0000259" key="4">
    <source>
        <dbReference type="Pfam" id="PF22287"/>
    </source>
</evidence>
<feature type="domain" description="TraI-like C-terminal" evidence="4">
    <location>
        <begin position="649"/>
        <end position="737"/>
    </location>
</feature>
<evidence type="ECO:0000313" key="7">
    <source>
        <dbReference type="EMBL" id="SUB76425.1"/>
    </source>
</evidence>
<feature type="region of interest" description="Disordered" evidence="1">
    <location>
        <begin position="526"/>
        <end position="557"/>
    </location>
</feature>
<evidence type="ECO:0000313" key="6">
    <source>
        <dbReference type="EMBL" id="SUB76383.1"/>
    </source>
</evidence>
<dbReference type="Pfam" id="PF22287">
    <property type="entry name" value="TraI-like_C"/>
    <property type="match status" value="1"/>
</dbReference>
<evidence type="ECO:0000259" key="3">
    <source>
        <dbReference type="Pfam" id="PF18821"/>
    </source>
</evidence>
<dbReference type="Pfam" id="PF03432">
    <property type="entry name" value="Relaxase"/>
    <property type="match status" value="1"/>
</dbReference>
<evidence type="ECO:0000256" key="1">
    <source>
        <dbReference type="SAM" id="MobiDB-lite"/>
    </source>
</evidence>
<proteinExistence type="predicted"/>
<reference evidence="6 8" key="1">
    <citation type="submission" date="2018-06" db="EMBL/GenBank/DDBJ databases">
        <authorList>
            <consortium name="Pathogen Informatics"/>
            <person name="Doyle S."/>
        </authorList>
    </citation>
    <scope>NUCLEOTIDE SEQUENCE [LARGE SCALE GENOMIC DNA]</scope>
    <source>
        <strain evidence="6 8">NCTC12872</strain>
    </source>
</reference>
<dbReference type="NCBIfam" id="NF041893">
    <property type="entry name" value="TraI_MobP_relax"/>
    <property type="match status" value="1"/>
</dbReference>
<dbReference type="InterPro" id="IPR040677">
    <property type="entry name" value="LPD7"/>
</dbReference>
<keyword evidence="8" id="KW-1185">Reference proteome</keyword>
<feature type="compositionally biased region" description="Polar residues" evidence="1">
    <location>
        <begin position="534"/>
        <end position="553"/>
    </location>
</feature>
<dbReference type="InterPro" id="IPR054461">
    <property type="entry name" value="TraI-like_C"/>
</dbReference>
<dbReference type="Pfam" id="PF18821">
    <property type="entry name" value="LPD7"/>
    <property type="match status" value="1"/>
</dbReference>
<feature type="domain" description="TraI-like middle" evidence="5">
    <location>
        <begin position="167"/>
        <end position="253"/>
    </location>
</feature>